<organism evidence="1 2">
    <name type="scientific">Sorghum bicolor</name>
    <name type="common">Sorghum</name>
    <name type="synonym">Sorghum vulgare</name>
    <dbReference type="NCBI Taxonomy" id="4558"/>
    <lineage>
        <taxon>Eukaryota</taxon>
        <taxon>Viridiplantae</taxon>
        <taxon>Streptophyta</taxon>
        <taxon>Embryophyta</taxon>
        <taxon>Tracheophyta</taxon>
        <taxon>Spermatophyta</taxon>
        <taxon>Magnoliopsida</taxon>
        <taxon>Liliopsida</taxon>
        <taxon>Poales</taxon>
        <taxon>Poaceae</taxon>
        <taxon>PACMAD clade</taxon>
        <taxon>Panicoideae</taxon>
        <taxon>Andropogonodae</taxon>
        <taxon>Andropogoneae</taxon>
        <taxon>Sorghinae</taxon>
        <taxon>Sorghum</taxon>
    </lineage>
</organism>
<dbReference type="Gramene" id="KXG40006">
    <property type="protein sequence ID" value="KXG40006"/>
    <property type="gene ID" value="SORBI_3001G476800"/>
</dbReference>
<gene>
    <name evidence="1" type="ORF">SORBI_3001G476800</name>
</gene>
<reference evidence="1 2" key="1">
    <citation type="journal article" date="2009" name="Nature">
        <title>The Sorghum bicolor genome and the diversification of grasses.</title>
        <authorList>
            <person name="Paterson A.H."/>
            <person name="Bowers J.E."/>
            <person name="Bruggmann R."/>
            <person name="Dubchak I."/>
            <person name="Grimwood J."/>
            <person name="Gundlach H."/>
            <person name="Haberer G."/>
            <person name="Hellsten U."/>
            <person name="Mitros T."/>
            <person name="Poliakov A."/>
            <person name="Schmutz J."/>
            <person name="Spannagl M."/>
            <person name="Tang H."/>
            <person name="Wang X."/>
            <person name="Wicker T."/>
            <person name="Bharti A.K."/>
            <person name="Chapman J."/>
            <person name="Feltus F.A."/>
            <person name="Gowik U."/>
            <person name="Grigoriev I.V."/>
            <person name="Lyons E."/>
            <person name="Maher C.A."/>
            <person name="Martis M."/>
            <person name="Narechania A."/>
            <person name="Otillar R.P."/>
            <person name="Penning B.W."/>
            <person name="Salamov A.A."/>
            <person name="Wang Y."/>
            <person name="Zhang L."/>
            <person name="Carpita N.C."/>
            <person name="Freeling M."/>
            <person name="Gingle A.R."/>
            <person name="Hash C.T."/>
            <person name="Keller B."/>
            <person name="Klein P."/>
            <person name="Kresovich S."/>
            <person name="McCann M.C."/>
            <person name="Ming R."/>
            <person name="Peterson D.G."/>
            <person name="Mehboob-ur-Rahman"/>
            <person name="Ware D."/>
            <person name="Westhoff P."/>
            <person name="Mayer K.F."/>
            <person name="Messing J."/>
            <person name="Rokhsar D.S."/>
        </authorList>
    </citation>
    <scope>NUCLEOTIDE SEQUENCE [LARGE SCALE GENOMIC DNA]</scope>
    <source>
        <strain evidence="2">cv. BTx623</strain>
    </source>
</reference>
<name>A0A1B6QQ06_SORBI</name>
<keyword evidence="2" id="KW-1185">Reference proteome</keyword>
<dbReference type="EMBL" id="CM000760">
    <property type="protein sequence ID" value="KXG40006.1"/>
    <property type="molecule type" value="Genomic_DNA"/>
</dbReference>
<sequence length="66" mass="7340">MAVQEDTSSPWSETSIGTQCSSSFHLSSVRGETGSVVDFMQMDTFRVRVGDRSRPIGITQINFLLR</sequence>
<evidence type="ECO:0000313" key="1">
    <source>
        <dbReference type="EMBL" id="KXG40006.1"/>
    </source>
</evidence>
<proteinExistence type="predicted"/>
<dbReference type="AlphaFoldDB" id="A0A1B6QQ06"/>
<dbReference type="InParanoid" id="A0A1B6QQ06"/>
<reference evidence="2" key="2">
    <citation type="journal article" date="2018" name="Plant J.">
        <title>The Sorghum bicolor reference genome: improved assembly, gene annotations, a transcriptome atlas, and signatures of genome organization.</title>
        <authorList>
            <person name="McCormick R.F."/>
            <person name="Truong S.K."/>
            <person name="Sreedasyam A."/>
            <person name="Jenkins J."/>
            <person name="Shu S."/>
            <person name="Sims D."/>
            <person name="Kennedy M."/>
            <person name="Amirebrahimi M."/>
            <person name="Weers B.D."/>
            <person name="McKinley B."/>
            <person name="Mattison A."/>
            <person name="Morishige D.T."/>
            <person name="Grimwood J."/>
            <person name="Schmutz J."/>
            <person name="Mullet J.E."/>
        </authorList>
    </citation>
    <scope>NUCLEOTIDE SEQUENCE [LARGE SCALE GENOMIC DNA]</scope>
    <source>
        <strain evidence="2">cv. BTx623</strain>
    </source>
</reference>
<accession>A0A1B6QQ06</accession>
<evidence type="ECO:0000313" key="2">
    <source>
        <dbReference type="Proteomes" id="UP000000768"/>
    </source>
</evidence>
<dbReference type="Proteomes" id="UP000000768">
    <property type="component" value="Chromosome 1"/>
</dbReference>
<protein>
    <submittedName>
        <fullName evidence="1">Uncharacterized protein</fullName>
    </submittedName>
</protein>